<protein>
    <recommendedName>
        <fullName evidence="3">Transposase</fullName>
    </recommendedName>
</protein>
<organism evidence="1 2">
    <name type="scientific">Cyprinus carpio</name>
    <name type="common">Common carp</name>
    <dbReference type="NCBI Taxonomy" id="7962"/>
    <lineage>
        <taxon>Eukaryota</taxon>
        <taxon>Metazoa</taxon>
        <taxon>Chordata</taxon>
        <taxon>Craniata</taxon>
        <taxon>Vertebrata</taxon>
        <taxon>Euteleostomi</taxon>
        <taxon>Actinopterygii</taxon>
        <taxon>Neopterygii</taxon>
        <taxon>Teleostei</taxon>
        <taxon>Ostariophysi</taxon>
        <taxon>Cypriniformes</taxon>
        <taxon>Cyprinidae</taxon>
        <taxon>Cyprininae</taxon>
        <taxon>Cyprinus</taxon>
    </lineage>
</organism>
<dbReference type="Ensembl" id="ENSCCRT00015098700.1">
    <property type="protein sequence ID" value="ENSCCRP00015095605.1"/>
    <property type="gene ID" value="ENSCCRG00015038569.1"/>
</dbReference>
<dbReference type="SUPFAM" id="SSF140996">
    <property type="entry name" value="Hermes dimerisation domain"/>
    <property type="match status" value="1"/>
</dbReference>
<evidence type="ECO:0000313" key="1">
    <source>
        <dbReference type="Ensembl" id="ENSCCRP00015095605.1"/>
    </source>
</evidence>
<reference evidence="1" key="1">
    <citation type="submission" date="2025-08" db="UniProtKB">
        <authorList>
            <consortium name="Ensembl"/>
        </authorList>
    </citation>
    <scope>IDENTIFICATION</scope>
</reference>
<name>A0A8C1ZUH3_CYPCA</name>
<dbReference type="AlphaFoldDB" id="A0A8C1ZUH3"/>
<dbReference type="Proteomes" id="UP000694700">
    <property type="component" value="Unplaced"/>
</dbReference>
<proteinExistence type="predicted"/>
<accession>A0A8C1ZUH3</accession>
<evidence type="ECO:0008006" key="3">
    <source>
        <dbReference type="Google" id="ProtNLM"/>
    </source>
</evidence>
<dbReference type="PANTHER" id="PTHR47501:SF5">
    <property type="entry name" value="HAT C-TERMINAL DIMERISATION DOMAIN-CONTAINING PROTEIN"/>
    <property type="match status" value="1"/>
</dbReference>
<dbReference type="SUPFAM" id="SSF53098">
    <property type="entry name" value="Ribonuclease H-like"/>
    <property type="match status" value="1"/>
</dbReference>
<dbReference type="InterPro" id="IPR012337">
    <property type="entry name" value="RNaseH-like_sf"/>
</dbReference>
<evidence type="ECO:0000313" key="2">
    <source>
        <dbReference type="Proteomes" id="UP000694700"/>
    </source>
</evidence>
<sequence>VFGYPIEITDRGRANKNPCIWTGKKYIFGVMDMEIRDAEFIENSEEIPDDDECPWPHLEELFTYRGRKGDSVQMQCKLCLPSAVISAYKTSASNLKKHIMLFSFLMLAARSQRKTTATPNKLSSSKQAKLPDVMLAAASKRVPQTTVDKLIINFICESVQPFTVVEQPAFKELITTLQPQAKVISRSTVRTRICDAADDMKKTLIAELGKAKFVATTTDCWSAHQKSYLGVTCHWINEETLERRSAALACKRLRGSHTFDVIAGALDDVHCQYKIRDKVVRTTTDSGSNFLKAFHVFGMQKDAEVDDDEEDMDALDASDHIEYHDASTILDEDSGMEYQLPPHQRCACHLLNLVATTDASLAEAMNDTYKRLFRATFAKCQAIWNKTGRSHLASEVVEDKCGLQIIRPNATRWNSTCLATERIIRIIDEKGEDSIRGVCDELKVKMLSPAEVAFLREYSITMKPLMKASNILQSESSVYMGWLLPVIHQLLSKLNRLEISSKTCTPLIRALQNGLHKRFGQMMEDPELAAAAVLLPKFKTSWTDRADVIEAALTYLKQHLETSKNEGELQRESSDDEDFFSRPLSKTLPSPFELDGYLACASDNMELLHSFPAIKKLSLKLNTALPASAACERLFSCAGLLFTSKRSRIDSVNFENQLLLKLNKRFRK</sequence>
<dbReference type="PANTHER" id="PTHR47501">
    <property type="entry name" value="TRANSPOSASE-RELATED"/>
    <property type="match status" value="1"/>
</dbReference>